<feature type="region of interest" description="Disordered" evidence="7">
    <location>
        <begin position="1592"/>
        <end position="1640"/>
    </location>
</feature>
<feature type="compositionally biased region" description="Polar residues" evidence="7">
    <location>
        <begin position="594"/>
        <end position="603"/>
    </location>
</feature>
<feature type="compositionally biased region" description="Basic residues" evidence="7">
    <location>
        <begin position="567"/>
        <end position="582"/>
    </location>
</feature>
<comment type="function">
    <text evidence="6">E3 ubiquitin-protein ligase which accepts ubiquitin from an E2 ubiquitin-conjugating enzyme in the form of a thioester and then directly transfers the ubiquitin to targeted substrates.</text>
</comment>
<dbReference type="InterPro" id="IPR016024">
    <property type="entry name" value="ARM-type_fold"/>
</dbReference>
<gene>
    <name evidence="9" type="ORF">FBUS_01107</name>
</gene>
<feature type="region of interest" description="Disordered" evidence="7">
    <location>
        <begin position="1093"/>
        <end position="1124"/>
    </location>
</feature>
<feature type="region of interest" description="Disordered" evidence="7">
    <location>
        <begin position="2837"/>
        <end position="2861"/>
    </location>
</feature>
<dbReference type="InterPro" id="IPR035983">
    <property type="entry name" value="Hect_E3_ubiquitin_ligase"/>
</dbReference>
<evidence type="ECO:0000256" key="4">
    <source>
        <dbReference type="ARBA" id="ARBA00022786"/>
    </source>
</evidence>
<feature type="region of interest" description="Disordered" evidence="7">
    <location>
        <begin position="40"/>
        <end position="99"/>
    </location>
</feature>
<dbReference type="Gene3D" id="3.90.1750.10">
    <property type="entry name" value="Hect, E3 ligase catalytic domains"/>
    <property type="match status" value="1"/>
</dbReference>
<dbReference type="GO" id="GO:0016607">
    <property type="term" value="C:nuclear speck"/>
    <property type="evidence" value="ECO:0007669"/>
    <property type="project" value="TreeGrafter"/>
</dbReference>
<feature type="compositionally biased region" description="Low complexity" evidence="7">
    <location>
        <begin position="1623"/>
        <end position="1640"/>
    </location>
</feature>
<keyword evidence="4 5" id="KW-0833">Ubl conjugation pathway</keyword>
<comment type="pathway">
    <text evidence="6">Protein modification; protein ubiquitination.</text>
</comment>
<comment type="catalytic activity">
    <reaction evidence="1 6">
        <text>S-ubiquitinyl-[E2 ubiquitin-conjugating enzyme]-L-cysteine + [acceptor protein]-L-lysine = [E2 ubiquitin-conjugating enzyme]-L-cysteine + N(6)-ubiquitinyl-[acceptor protein]-L-lysine.</text>
        <dbReference type="EC" id="2.3.2.26"/>
    </reaction>
</comment>
<dbReference type="SMART" id="SM00119">
    <property type="entry name" value="HECTc"/>
    <property type="match status" value="1"/>
</dbReference>
<feature type="non-terminal residue" evidence="9">
    <location>
        <position position="1"/>
    </location>
</feature>
<evidence type="ECO:0000259" key="8">
    <source>
        <dbReference type="PROSITE" id="PS50237"/>
    </source>
</evidence>
<dbReference type="OrthoDB" id="271273at2759"/>
<feature type="compositionally biased region" description="Polar residues" evidence="7">
    <location>
        <begin position="792"/>
        <end position="807"/>
    </location>
</feature>
<feature type="compositionally biased region" description="Polar residues" evidence="7">
    <location>
        <begin position="1973"/>
        <end position="2004"/>
    </location>
</feature>
<feature type="compositionally biased region" description="Low complexity" evidence="7">
    <location>
        <begin position="77"/>
        <end position="88"/>
    </location>
</feature>
<evidence type="ECO:0000256" key="2">
    <source>
        <dbReference type="ARBA" id="ARBA00006331"/>
    </source>
</evidence>
<feature type="region of interest" description="Disordered" evidence="7">
    <location>
        <begin position="169"/>
        <end position="199"/>
    </location>
</feature>
<dbReference type="SUPFAM" id="SSF56204">
    <property type="entry name" value="Hect, E3 ligase catalytic domain"/>
    <property type="match status" value="1"/>
</dbReference>
<feature type="region of interest" description="Disordered" evidence="7">
    <location>
        <begin position="746"/>
        <end position="815"/>
    </location>
</feature>
<name>A0A8E0S3N0_9TREM</name>
<feature type="compositionally biased region" description="Polar residues" evidence="7">
    <location>
        <begin position="2069"/>
        <end position="2079"/>
    </location>
</feature>
<dbReference type="InterPro" id="IPR045322">
    <property type="entry name" value="HECTD1/TRIP12-like"/>
</dbReference>
<evidence type="ECO:0000313" key="10">
    <source>
        <dbReference type="Proteomes" id="UP000728185"/>
    </source>
</evidence>
<accession>A0A8E0S3N0</accession>
<dbReference type="Pfam" id="PF00632">
    <property type="entry name" value="HECT"/>
    <property type="match status" value="1"/>
</dbReference>
<feature type="compositionally biased region" description="Polar residues" evidence="7">
    <location>
        <begin position="169"/>
        <end position="185"/>
    </location>
</feature>
<dbReference type="Gene3D" id="3.30.2160.10">
    <property type="entry name" value="Hect, E3 ligase catalytic domain"/>
    <property type="match status" value="1"/>
</dbReference>
<dbReference type="GO" id="GO:0006974">
    <property type="term" value="P:DNA damage response"/>
    <property type="evidence" value="ECO:0007669"/>
    <property type="project" value="TreeGrafter"/>
</dbReference>
<feature type="region of interest" description="Disordered" evidence="7">
    <location>
        <begin position="1485"/>
        <end position="1507"/>
    </location>
</feature>
<feature type="compositionally biased region" description="Polar residues" evidence="7">
    <location>
        <begin position="1485"/>
        <end position="1494"/>
    </location>
</feature>
<feature type="compositionally biased region" description="Basic and acidic residues" evidence="7">
    <location>
        <begin position="1495"/>
        <end position="1505"/>
    </location>
</feature>
<dbReference type="Proteomes" id="UP000728185">
    <property type="component" value="Unassembled WGS sequence"/>
</dbReference>
<evidence type="ECO:0000256" key="6">
    <source>
        <dbReference type="RuleBase" id="RU369009"/>
    </source>
</evidence>
<feature type="compositionally biased region" description="Basic and acidic residues" evidence="7">
    <location>
        <begin position="766"/>
        <end position="775"/>
    </location>
</feature>
<dbReference type="GO" id="GO:0043161">
    <property type="term" value="P:proteasome-mediated ubiquitin-dependent protein catabolic process"/>
    <property type="evidence" value="ECO:0007669"/>
    <property type="project" value="TreeGrafter"/>
</dbReference>
<feature type="region of interest" description="Disordered" evidence="7">
    <location>
        <begin position="1446"/>
        <end position="1466"/>
    </location>
</feature>
<feature type="region of interest" description="Disordered" evidence="7">
    <location>
        <begin position="861"/>
        <end position="916"/>
    </location>
</feature>
<dbReference type="EC" id="2.3.2.26" evidence="6"/>
<feature type="compositionally biased region" description="Low complexity" evidence="7">
    <location>
        <begin position="2058"/>
        <end position="2068"/>
    </location>
</feature>
<dbReference type="PROSITE" id="PS50237">
    <property type="entry name" value="HECT"/>
    <property type="match status" value="1"/>
</dbReference>
<feature type="compositionally biased region" description="Low complexity" evidence="7">
    <location>
        <begin position="2843"/>
        <end position="2858"/>
    </location>
</feature>
<dbReference type="EMBL" id="LUCM01003808">
    <property type="protein sequence ID" value="KAA0195280.1"/>
    <property type="molecule type" value="Genomic_DNA"/>
</dbReference>
<comment type="similarity">
    <text evidence="2 6">Belongs to the UPL family. K-HECT subfamily.</text>
</comment>
<evidence type="ECO:0000256" key="7">
    <source>
        <dbReference type="SAM" id="MobiDB-lite"/>
    </source>
</evidence>
<protein>
    <recommendedName>
        <fullName evidence="6">E3 ubiquitin-protein ligase</fullName>
        <ecNumber evidence="6">2.3.2.26</ecNumber>
    </recommendedName>
</protein>
<feature type="compositionally biased region" description="Polar residues" evidence="7">
    <location>
        <begin position="41"/>
        <end position="68"/>
    </location>
</feature>
<dbReference type="InterPro" id="IPR011989">
    <property type="entry name" value="ARM-like"/>
</dbReference>
<feature type="region of interest" description="Disordered" evidence="7">
    <location>
        <begin position="1952"/>
        <end position="2018"/>
    </location>
</feature>
<dbReference type="GO" id="GO:0000209">
    <property type="term" value="P:protein polyubiquitination"/>
    <property type="evidence" value="ECO:0007669"/>
    <property type="project" value="TreeGrafter"/>
</dbReference>
<sequence>YQALHDPNLVSNLLNQASFVHTGAAGFTSALAASISSGSGVVTNQDSQVPSQTTPNLTSIFTHNQYPSQGHHRQPHADGSGSSQSADDLISRGAGVPIGQHYSNYQHQQQHSQLLNPISVARLISLNQQPISPISLSRSGKIGVTDLTAVGNPYNASVHTNSRTAHYQPQVQTNSQNAPATTVSCPSHAQSATGAGGSSTSTYYYPSSGISSRSAARHVVTAAPTASIIDGHTFVGRLAHGARGAGNAGRHSPHTSGINHRIAQLHLNQGDRSVQLILLQDINQILLMGFEETLVNLNVHGLVRAVLEILECEDDTLIELKTLGCNVLTHMMDTLPRSSDAVVPALPLLLTTMSSSFVGDILERIINLLEQLSRRHGREVLKSGAISAVLGFYDFVTLAQHRTILTMVSNCFISLQRGDFPLIVDSLPSLAERLKESEPRCVERVCTCFARLVAAYRAEPEVLQRIVSSCNLFSNLQHLLMASPPILSGIRDVVHMLSILCFSCPYLAVDLIKQNISSTLHCLLTGEPVNSEALQTSLLAPIPIPFQWTTPPTLSRSTAGHTTISFKRCRSRSGSCPHRKRSSSGPQRSAADLGSSTSVPGNHESTGLWSPLFLTYSPLPEVSRPVPDLAIHQRSQDDIHGVVQLIWYVYYSLLVNAFIKYSAVKSDICEFLPPVPANSFISRNIRNPSPFGTFHPSLSSSSSILCSDSGSLISLSTASSCSSSHVLIGDPTSGINAAAHIINTATDDNHQTSGSSGLRGSRPHRSGSDRAEINTRAHPGGGSRSLRHAEPTDQSDATCDKNPTMNNTSCSSVSSTSSETLRQVYLSLPHVPLSPSNNDPRAALLHHECEVLHVQLQRQSSSTAHAVDGYESVTLATTTTGPTRRRSSGRQRPDDRCTTGSSSVSPTTESAAELDHGRPVGWEEETQSLQLVQTLLPLLFELFTETTKLQTRLRCLEAIQRMLFYSSPVLLAKVLRPRHVCSHIVGMLNSPEKRILLAGLHIALMLVNRIPPMFATYFRKEGILHQVEQLHALLGPVVCIIPQGALHEQMVSSRNIWSRTPDRITFPIPTDSSAIDVTQHDSHTGWSSTVLPPNTACRRVHNTEPSTPVSERRRRSHHHQNLCCTSTGNQGLTISTSGATDNNPNNSISVTSGAISTPALLSSVSAEASTAEDLLSSWIVIACEQLQSCVVQLMNRNTLNEDSIKGAVDGMDNALAGLDLDPTHKVLSSRLPRTQYDLSQRPSIDLMPKLTAIATHLNSTKPALWVFAFAQLIELLRPTTNPAVSETPSPFELQQSGVSASLLHYLTEPDRREIRLWILYRMFFGSRANPDVRLLSGMNLIQLSRKQAVSGKNWPHLLSMSPVLLEPTKSDQLREVDRFLNAQLPHNLANSLAVDGPDAFQALIQCVLACFHRHEHFQVTGVPPLLSPDSKLFGLLQVQPQIATPVFGRDSDDGQNNNAVGPIPASPTTCSHLTSAMDNTVTAVSYSQAPSVSRSEPDSNSDSRRPGARNISAVVQSNNFAQSGNPQLHSAIWPRPICTTTISPPHSPPAPQPGFLCIDLVSLPDPDEVDLHGVDAEPGHVDSALNAKSTSNRVSFVPGGANASSSSSASSSSAGRRKEGRKSSASSMASSNHTSTSTVTNDTYSSMFIGRFALQISALATLQNLERLLMQRSYVSQLIHEGLWNPDHDYGLNLSSWIGTEQDTVFRDDEFRGLLDMHILDEDSDVNGADRGDHAHSRSYGYRRRHGVDNDAVDVVVVVDDDNNKEGGDGSSGLAEYRGRYERSRGRRAANPELTVGLKRMHLPGSNGRAHRRTTGSSTAGSTHSRRGRVIHSTNTQAENVPANCTLDSPPAANRIIYPSLLSYSPTDTQVAMETRSSDETARGLRTFLQRNPNVVPTINTNPDAETTMTIPEALRPVDTRVSRRRSVVATHSIVDTRPTGSRSAAVAVSSVHAHTRSHPGHPVIFPEAADSNRCNQDSQPSTSGSRSCKVATSQAAGSTNPPAVSSAPGVNAGPARHRRLKGSSILAAFGALASFSTSTSGGTGSGGDSRGANPTGSRSTSKSLRSSAGISQSSSVRRSFTMHHHSPQSFQSSSNSSAQSSSSSSASSVSPHPSPVSPLGRFDGQWAATSTVGHLRQSSKHHRRPCTIQFYVGGHQLPATMPLFEAVRRYSTEFAARLSTAISNADRFSCKSRLPTQLASKLTDGEVEDLAGHLLWSMTHTIHYRLVYNQPQFTHVSGSLVHTSCSTGVNTNVFNHRRSESHLTQQMAGLASRAFSLSRKTSDPCPSPPGTASSVSIGTCLKRRRPDVDNELNSSVHNDSHLIENTVNARSTCSSHPLFSCLTPELPQGLLITEARCACSDTVAATNSSHSPAVCAVQSKSASATIPNLLLDKTVSSSLVLLRTLHSISRLWYTVHDALDPFPIVSPLVFRSPKLAIKAGRQLQDMFSVLAGNLPTWLIHLMTACPFLFPFEVRRTFFYAYHFDRDRTLLRFQDAVTSSATELEQQSQFVPLDAHGGVQLLSLPNPSDGVGQPLNLGGTGLGGISPRSGAGSSVNSELSASTNAFSSALSSPGSATWMPNMSADSSGTVTTITGNSHMTNPIPGSMPIRPPRLSSQPHGRYATRITLAPNLRRHKVTVHRDGKRLLRQAEITLTELLDSRAVLEIAFDDEVGFGLGPTLEFYTLVSRQLMKASLGLWHGNETTADGYVIAPSPGLYPRPLAKQARSTTVREVRSKFLFLGRLMARALLDGRQLDLPFSPAFFKWFLGTTANASITEGYILPNDLSLVDPELGRHMRQLTELANRRYELQRQLDHAATSGMNAHVLFSTRAHTAHTGSAATKSARSISGGGSSSTSSSPMEARKLDELRAALMILDNEIEDLCLNFVLPGYEIDLLKNGSHIQVTGSNLGDYLRLVAHWFVIEGASRQMESLLEGFDSVLPNVRSRLAVLFQPDEMEGLFCGRSQSQFELLGRTDSATQRRTHPGAPGWLSGPSVPDPEGWDVASLTEACRCDHGYTPQSRTIRHLFEVMSEFDEEERRLFVKFVTGSPRLPVGGFRALKPPLKIVMKREGGENADNHLPSVMTCQNYLKLPDYSTKELLANKLRYAIREGQNAFHLS</sequence>
<evidence type="ECO:0000256" key="5">
    <source>
        <dbReference type="PROSITE-ProRule" id="PRU00104"/>
    </source>
</evidence>
<dbReference type="UniPathway" id="UPA00143"/>
<dbReference type="SUPFAM" id="SSF48371">
    <property type="entry name" value="ARM repeat"/>
    <property type="match status" value="1"/>
</dbReference>
<evidence type="ECO:0000256" key="1">
    <source>
        <dbReference type="ARBA" id="ARBA00000885"/>
    </source>
</evidence>
<feature type="compositionally biased region" description="Low complexity" evidence="7">
    <location>
        <begin position="187"/>
        <end position="199"/>
    </location>
</feature>
<feature type="domain" description="HECT" evidence="8">
    <location>
        <begin position="2654"/>
        <end position="3118"/>
    </location>
</feature>
<proteinExistence type="inferred from homology"/>
<keyword evidence="10" id="KW-1185">Reference proteome</keyword>
<evidence type="ECO:0000256" key="3">
    <source>
        <dbReference type="ARBA" id="ARBA00022679"/>
    </source>
</evidence>
<evidence type="ECO:0000313" key="9">
    <source>
        <dbReference type="EMBL" id="KAA0195280.1"/>
    </source>
</evidence>
<comment type="caution">
    <text evidence="9">The sequence shown here is derived from an EMBL/GenBank/DDBJ whole genome shotgun (WGS) entry which is preliminary data.</text>
</comment>
<dbReference type="Gene3D" id="3.30.2410.10">
    <property type="entry name" value="Hect, E3 ligase catalytic domain"/>
    <property type="match status" value="1"/>
</dbReference>
<dbReference type="Gene3D" id="1.25.10.10">
    <property type="entry name" value="Leucine-rich Repeat Variant"/>
    <property type="match status" value="1"/>
</dbReference>
<dbReference type="PANTHER" id="PTHR45670">
    <property type="entry name" value="E3 UBIQUITIN-PROTEIN LIGASE TRIP12"/>
    <property type="match status" value="1"/>
</dbReference>
<feature type="region of interest" description="Disordered" evidence="7">
    <location>
        <begin position="2037"/>
        <end position="2124"/>
    </location>
</feature>
<feature type="compositionally biased region" description="Low complexity" evidence="7">
    <location>
        <begin position="1603"/>
        <end position="1614"/>
    </location>
</feature>
<dbReference type="GO" id="GO:0061630">
    <property type="term" value="F:ubiquitin protein ligase activity"/>
    <property type="evidence" value="ECO:0007669"/>
    <property type="project" value="UniProtKB-UniRule"/>
</dbReference>
<dbReference type="InterPro" id="IPR000569">
    <property type="entry name" value="HECT_dom"/>
</dbReference>
<keyword evidence="3 6" id="KW-0808">Transferase</keyword>
<reference evidence="9" key="1">
    <citation type="submission" date="2019-05" db="EMBL/GenBank/DDBJ databases">
        <title>Annotation for the trematode Fasciolopsis buski.</title>
        <authorList>
            <person name="Choi Y.-J."/>
        </authorList>
    </citation>
    <scope>NUCLEOTIDE SEQUENCE</scope>
    <source>
        <strain evidence="9">HT</strain>
        <tissue evidence="9">Whole worm</tissue>
    </source>
</reference>
<dbReference type="PANTHER" id="PTHR45670:SF13">
    <property type="entry name" value="E3 UBIQUITIN-PROTEIN LIGASE TRIP12"/>
    <property type="match status" value="1"/>
</dbReference>
<organism evidence="9 10">
    <name type="scientific">Fasciolopsis buskii</name>
    <dbReference type="NCBI Taxonomy" id="27845"/>
    <lineage>
        <taxon>Eukaryota</taxon>
        <taxon>Metazoa</taxon>
        <taxon>Spiralia</taxon>
        <taxon>Lophotrochozoa</taxon>
        <taxon>Platyhelminthes</taxon>
        <taxon>Trematoda</taxon>
        <taxon>Digenea</taxon>
        <taxon>Plagiorchiida</taxon>
        <taxon>Echinostomata</taxon>
        <taxon>Echinostomatoidea</taxon>
        <taxon>Fasciolidae</taxon>
        <taxon>Fasciolopsis</taxon>
    </lineage>
</organism>
<feature type="active site" description="Glycyl thioester intermediate" evidence="5">
    <location>
        <position position="3085"/>
    </location>
</feature>
<feature type="compositionally biased region" description="Low complexity" evidence="7">
    <location>
        <begin position="2088"/>
        <end position="2112"/>
    </location>
</feature>
<feature type="region of interest" description="Disordered" evidence="7">
    <location>
        <begin position="1800"/>
        <end position="1829"/>
    </location>
</feature>
<feature type="region of interest" description="Disordered" evidence="7">
    <location>
        <begin position="566"/>
        <end position="603"/>
    </location>
</feature>
<feature type="compositionally biased region" description="Polar residues" evidence="7">
    <location>
        <begin position="898"/>
        <end position="910"/>
    </location>
</feature>